<organism evidence="1">
    <name type="scientific">Streptomyces sp. R08</name>
    <dbReference type="NCBI Taxonomy" id="3238624"/>
    <lineage>
        <taxon>Bacteria</taxon>
        <taxon>Bacillati</taxon>
        <taxon>Actinomycetota</taxon>
        <taxon>Actinomycetes</taxon>
        <taxon>Kitasatosporales</taxon>
        <taxon>Streptomycetaceae</taxon>
        <taxon>Streptomyces</taxon>
    </lineage>
</organism>
<name>A0AB39M1S4_9ACTN</name>
<reference evidence="1" key="1">
    <citation type="submission" date="2024-07" db="EMBL/GenBank/DDBJ databases">
        <authorList>
            <person name="Yu S.T."/>
        </authorList>
    </citation>
    <scope>NUCLEOTIDE SEQUENCE</scope>
    <source>
        <strain evidence="1">R08</strain>
    </source>
</reference>
<gene>
    <name evidence="1" type="ORF">AB5J58_01915</name>
</gene>
<dbReference type="EMBL" id="CP163431">
    <property type="protein sequence ID" value="XDP99021.1"/>
    <property type="molecule type" value="Genomic_DNA"/>
</dbReference>
<evidence type="ECO:0000313" key="1">
    <source>
        <dbReference type="EMBL" id="XDP99021.1"/>
    </source>
</evidence>
<proteinExistence type="predicted"/>
<sequence>MAVRSGWLSPDSQSREDTRLVSLGALTPTSPVATCSGILPGSPDGQFRITGFTLTGTASSMSASVSPGRAVVQSTDARGAYPVALTEYLNVTFADGDALYGRIDLLVLRIYDDLYDGSGRSEAVVEIVKGTPAATPAIPATPDLAIPLYQIAVPKNTSAGTGGIAWATALTGVRNATVGLGGILPVTTDTANGAYPGQYRDAGGQLQRWNGTAWTDYPVLPTWQSWTPTWTTNTGSATPAFGNASVSGRYVKFGTTVHLNFQITFGSTTNFGTSPTTNDSWRFSLPVTAASTRLSIGFAEMAAGTAGNRAAARLYLSTTGAFELITSSGQPSATTFTYIGGVDSLTPWTWANGHTVTGSATYEAAV</sequence>
<protein>
    <recommendedName>
        <fullName evidence="2">Minor tail protein</fullName>
    </recommendedName>
</protein>
<dbReference type="AlphaFoldDB" id="A0AB39M1S4"/>
<dbReference type="RefSeq" id="WP_369186292.1">
    <property type="nucleotide sequence ID" value="NZ_CP163431.1"/>
</dbReference>
<evidence type="ECO:0008006" key="2">
    <source>
        <dbReference type="Google" id="ProtNLM"/>
    </source>
</evidence>
<accession>A0AB39M1S4</accession>